<proteinExistence type="predicted"/>
<protein>
    <submittedName>
        <fullName evidence="2">DUF2382 domain-containing protein</fullName>
    </submittedName>
</protein>
<accession>A0A9X5I2B3</accession>
<organism evidence="2 3">
    <name type="scientific">Scytonema millei VB511283</name>
    <dbReference type="NCBI Taxonomy" id="1245923"/>
    <lineage>
        <taxon>Bacteria</taxon>
        <taxon>Bacillati</taxon>
        <taxon>Cyanobacteriota</taxon>
        <taxon>Cyanophyceae</taxon>
        <taxon>Nostocales</taxon>
        <taxon>Scytonemataceae</taxon>
        <taxon>Scytonema</taxon>
    </lineage>
</organism>
<dbReference type="OrthoDB" id="530231at2"/>
<dbReference type="Pfam" id="PF09557">
    <property type="entry name" value="DUF2382"/>
    <property type="match status" value="1"/>
</dbReference>
<evidence type="ECO:0000259" key="1">
    <source>
        <dbReference type="Pfam" id="PF09557"/>
    </source>
</evidence>
<evidence type="ECO:0000313" key="2">
    <source>
        <dbReference type="EMBL" id="NHC33075.1"/>
    </source>
</evidence>
<dbReference type="Proteomes" id="UP000031532">
    <property type="component" value="Unassembled WGS sequence"/>
</dbReference>
<dbReference type="RefSeq" id="WP_039714749.1">
    <property type="nucleotide sequence ID" value="NZ_JTJC03000001.1"/>
</dbReference>
<gene>
    <name evidence="2" type="ORF">QH73_0000085</name>
</gene>
<dbReference type="InterPro" id="IPR019060">
    <property type="entry name" value="DUF2382"/>
</dbReference>
<feature type="domain" description="DUF2382" evidence="1">
    <location>
        <begin position="165"/>
        <end position="215"/>
    </location>
</feature>
<name>A0A9X5I2B3_9CYAN</name>
<comment type="caution">
    <text evidence="2">The sequence shown here is derived from an EMBL/GenBank/DDBJ whole genome shotgun (WGS) entry which is preliminary data.</text>
</comment>
<sequence length="300" mass="34173">MIYPTSDRSHFNLLVEKLRKKLKDFFVVNLQGDRIGIVKDIIVDRQQQLQLIVSSKVGSLASNLQINSKQIRKIEVADKFVAVDFTFVPEEIERDITQEPDRELHSSSSQDIMMRGGLEVASSEPLARQLEVVPSELSAPMTSEINNQINTQLSSSQDISTEEIIKLLAERVVVERTKRKVGEVIVRKEIETRMVEVPVRYEKLIVEQVNPEHKQIAEINLGQETLADRKVNSWDVGEKNQSVGELTVTGRFDSPKVASLLLNAIARERQHGCQQIRIEIVVDSPDKQKTYQEWCDRCSQ</sequence>
<dbReference type="AlphaFoldDB" id="A0A9X5I2B3"/>
<dbReference type="EMBL" id="JTJC03000001">
    <property type="protein sequence ID" value="NHC33075.1"/>
    <property type="molecule type" value="Genomic_DNA"/>
</dbReference>
<keyword evidence="3" id="KW-1185">Reference proteome</keyword>
<evidence type="ECO:0000313" key="3">
    <source>
        <dbReference type="Proteomes" id="UP000031532"/>
    </source>
</evidence>
<reference evidence="2 3" key="1">
    <citation type="journal article" date="2015" name="Genome Announc.">
        <title>Draft Genome Sequence of the Terrestrial Cyanobacterium Scytonema millei VB511283, Isolated from Eastern India.</title>
        <authorList>
            <person name="Sen D."/>
            <person name="Chandrababunaidu M.M."/>
            <person name="Singh D."/>
            <person name="Sanghi N."/>
            <person name="Ghorai A."/>
            <person name="Mishra G.P."/>
            <person name="Madduluri M."/>
            <person name="Adhikary S.P."/>
            <person name="Tripathy S."/>
        </authorList>
    </citation>
    <scope>NUCLEOTIDE SEQUENCE [LARGE SCALE GENOMIC DNA]</scope>
    <source>
        <strain evidence="2 3">VB511283</strain>
    </source>
</reference>